<reference evidence="1 2" key="1">
    <citation type="submission" date="2019-07" db="EMBL/GenBank/DDBJ databases">
        <title>Genomic Encyclopedia of Type Strains, Phase IV (KMG-IV): sequencing the most valuable type-strain genomes for metagenomic binning, comparative biology and taxonomic classification.</title>
        <authorList>
            <person name="Goeker M."/>
        </authorList>
    </citation>
    <scope>NUCLEOTIDE SEQUENCE [LARGE SCALE GENOMIC DNA]</scope>
    <source>
        <strain evidence="1 2">DSM 44831</strain>
    </source>
</reference>
<name>A0ABQ6YEE3_9NOCA</name>
<evidence type="ECO:0000313" key="1">
    <source>
        <dbReference type="EMBL" id="KAF0835771.1"/>
    </source>
</evidence>
<dbReference type="Proteomes" id="UP000798951">
    <property type="component" value="Unassembled WGS sequence"/>
</dbReference>
<protein>
    <recommendedName>
        <fullName evidence="3">WXG100 family type VII secretion target</fullName>
    </recommendedName>
</protein>
<evidence type="ECO:0008006" key="3">
    <source>
        <dbReference type="Google" id="ProtNLM"/>
    </source>
</evidence>
<gene>
    <name evidence="1" type="ORF">FNL39_11717</name>
</gene>
<keyword evidence="2" id="KW-1185">Reference proteome</keyword>
<comment type="caution">
    <text evidence="1">The sequence shown here is derived from an EMBL/GenBank/DDBJ whole genome shotgun (WGS) entry which is preliminary data.</text>
</comment>
<organism evidence="1 2">
    <name type="scientific">Nocardia caishijiensis</name>
    <dbReference type="NCBI Taxonomy" id="184756"/>
    <lineage>
        <taxon>Bacteria</taxon>
        <taxon>Bacillati</taxon>
        <taxon>Actinomycetota</taxon>
        <taxon>Actinomycetes</taxon>
        <taxon>Mycobacteriales</taxon>
        <taxon>Nocardiaceae</taxon>
        <taxon>Nocardia</taxon>
    </lineage>
</organism>
<evidence type="ECO:0000313" key="2">
    <source>
        <dbReference type="Proteomes" id="UP000798951"/>
    </source>
</evidence>
<sequence>MSGQLPKIDYGQAKIGAFKEVAANGTFEYNPDGVRAIVDWYDQMIREIRAIRDSLDKAEAVSSFGGFDSAKELRAGFIWKATEGKHVLNQLINGIYEVQEGFLIAGKMTTEVDELNQRRLQHQASMMGSPS</sequence>
<dbReference type="EMBL" id="VMSD01000017">
    <property type="protein sequence ID" value="KAF0835771.1"/>
    <property type="molecule type" value="Genomic_DNA"/>
</dbReference>
<dbReference type="RefSeq" id="WP_067985536.1">
    <property type="nucleotide sequence ID" value="NZ_VMSD01000017.1"/>
</dbReference>
<accession>A0ABQ6YEE3</accession>
<proteinExistence type="predicted"/>